<feature type="compositionally biased region" description="Polar residues" evidence="1">
    <location>
        <begin position="326"/>
        <end position="339"/>
    </location>
</feature>
<dbReference type="SUPFAM" id="SSF57667">
    <property type="entry name" value="beta-beta-alpha zinc fingers"/>
    <property type="match status" value="1"/>
</dbReference>
<dbReference type="EMBL" id="KZ993014">
    <property type="protein sequence ID" value="RKP05856.1"/>
    <property type="molecule type" value="Genomic_DNA"/>
</dbReference>
<organism evidence="3 4">
    <name type="scientific">Thamnocephalis sphaerospora</name>
    <dbReference type="NCBI Taxonomy" id="78915"/>
    <lineage>
        <taxon>Eukaryota</taxon>
        <taxon>Fungi</taxon>
        <taxon>Fungi incertae sedis</taxon>
        <taxon>Zoopagomycota</taxon>
        <taxon>Zoopagomycotina</taxon>
        <taxon>Zoopagomycetes</taxon>
        <taxon>Zoopagales</taxon>
        <taxon>Sigmoideomycetaceae</taxon>
        <taxon>Thamnocephalis</taxon>
    </lineage>
</organism>
<accession>A0A4P9XJG4</accession>
<feature type="region of interest" description="Disordered" evidence="1">
    <location>
        <begin position="26"/>
        <end position="48"/>
    </location>
</feature>
<evidence type="ECO:0000313" key="3">
    <source>
        <dbReference type="EMBL" id="RKP05856.1"/>
    </source>
</evidence>
<reference evidence="4" key="1">
    <citation type="journal article" date="2018" name="Nat. Microbiol.">
        <title>Leveraging single-cell genomics to expand the fungal tree of life.</title>
        <authorList>
            <person name="Ahrendt S.R."/>
            <person name="Quandt C.A."/>
            <person name="Ciobanu D."/>
            <person name="Clum A."/>
            <person name="Salamov A."/>
            <person name="Andreopoulos B."/>
            <person name="Cheng J.F."/>
            <person name="Woyke T."/>
            <person name="Pelin A."/>
            <person name="Henrissat B."/>
            <person name="Reynolds N.K."/>
            <person name="Benny G.L."/>
            <person name="Smith M.E."/>
            <person name="James T.Y."/>
            <person name="Grigoriev I.V."/>
        </authorList>
    </citation>
    <scope>NUCLEOTIDE SEQUENCE [LARGE SCALE GENOMIC DNA]</scope>
    <source>
        <strain evidence="4">RSA 1356</strain>
    </source>
</reference>
<dbReference type="AlphaFoldDB" id="A0A4P9XJG4"/>
<dbReference type="PROSITE" id="PS00028">
    <property type="entry name" value="ZINC_FINGER_C2H2_1"/>
    <property type="match status" value="1"/>
</dbReference>
<feature type="region of interest" description="Disordered" evidence="1">
    <location>
        <begin position="307"/>
        <end position="357"/>
    </location>
</feature>
<dbReference type="InterPro" id="IPR036236">
    <property type="entry name" value="Znf_C2H2_sf"/>
</dbReference>
<dbReference type="SMART" id="SM00355">
    <property type="entry name" value="ZnF_C2H2"/>
    <property type="match status" value="3"/>
</dbReference>
<keyword evidence="4" id="KW-1185">Reference proteome</keyword>
<dbReference type="Gene3D" id="3.30.160.60">
    <property type="entry name" value="Classic Zinc Finger"/>
    <property type="match status" value="1"/>
</dbReference>
<dbReference type="Proteomes" id="UP000271241">
    <property type="component" value="Unassembled WGS sequence"/>
</dbReference>
<proteinExistence type="predicted"/>
<name>A0A4P9XJG4_9FUNG</name>
<dbReference type="InterPro" id="IPR013087">
    <property type="entry name" value="Znf_C2H2_type"/>
</dbReference>
<sequence>MNHFAPFSMTANPTDGLLHAQRSLSVSPAMKSRSAGPIRRGSITTSRNGNNSRLLGPFFCRWRGCMLMDHPFPTGDAIWKHMETEHFSSRSQSAGVTEACSGGLTCGWIGCDEVRPSLFRLKSHMKKHLDWRPFGCDLCDERFKHRGDQKKHLVRKHPDASQHAIISRPRTPRIAEEDEPQLKSEAHEFDHATSLSAMSPAYPVQPSFPAAIPPPPALSDYAFSSTMGSPTASMPSGGVPLGPYPSYSSCSSTQSAPDLTVTRDPLTTMMVSPGQFAFAHDFGSGTYGLMGNPNGLGFHYPTLDHSGAASPSGSSPDTMTDMLVNPQGNSQSTLASFSSRDADDEHDDRERNTSFGADFTNMMHAPIVRGSAAAWSPALLDVRPSVSDQEDSDVASIASFGRTTPVGFDGIMLAQPSSTPSMLHEPNIFFGAADKLPAHATTAANAPGLFSDGAYSFLNGVTSSTINTSVL</sequence>
<dbReference type="OrthoDB" id="21416at2759"/>
<feature type="compositionally biased region" description="Basic and acidic residues" evidence="1">
    <location>
        <begin position="340"/>
        <end position="352"/>
    </location>
</feature>
<evidence type="ECO:0000256" key="1">
    <source>
        <dbReference type="SAM" id="MobiDB-lite"/>
    </source>
</evidence>
<evidence type="ECO:0000313" key="4">
    <source>
        <dbReference type="Proteomes" id="UP000271241"/>
    </source>
</evidence>
<feature type="domain" description="C2H2-type" evidence="2">
    <location>
        <begin position="136"/>
        <end position="157"/>
    </location>
</feature>
<feature type="compositionally biased region" description="Low complexity" evidence="1">
    <location>
        <begin position="307"/>
        <end position="316"/>
    </location>
</feature>
<dbReference type="STRING" id="78915.A0A4P9XJG4"/>
<gene>
    <name evidence="3" type="ORF">THASP1DRAFT_25719</name>
</gene>
<protein>
    <recommendedName>
        <fullName evidence="2">C2H2-type domain-containing protein</fullName>
    </recommendedName>
</protein>
<evidence type="ECO:0000259" key="2">
    <source>
        <dbReference type="PROSITE" id="PS00028"/>
    </source>
</evidence>